<dbReference type="AlphaFoldDB" id="A0A813CN99"/>
<dbReference type="OrthoDB" id="434088at2759"/>
<protein>
    <submittedName>
        <fullName evidence="2">Uncharacterized protein</fullName>
    </submittedName>
</protein>
<gene>
    <name evidence="2" type="ORF">SNEC2469_LOCUS35523</name>
</gene>
<accession>A0A813CN99</accession>
<dbReference type="Proteomes" id="UP000601435">
    <property type="component" value="Unassembled WGS sequence"/>
</dbReference>
<evidence type="ECO:0000313" key="2">
    <source>
        <dbReference type="EMBL" id="CAE7945189.1"/>
    </source>
</evidence>
<evidence type="ECO:0000313" key="3">
    <source>
        <dbReference type="Proteomes" id="UP000601435"/>
    </source>
</evidence>
<proteinExistence type="predicted"/>
<sequence length="234" mass="26022">MTPSEEARKILGESADDQAIIKLVDFVVQTREAKAQAQAAEAREAKAQADAREAKAQAEAREARAHQVHLEQDKLRLETELLSTKSRFSAILCNRFLIETGLINLYPKSTLSKGYRTFKAQLMQKTKGQGPRLTLQGRTLFNCIVNQTNVTAKQIHVATELDDLIHHLSSDIHYPELDHTGFVCGGKQPPQAIAIAMAVCYLQVKKQLHQRVVFLDQNYSPVATLVDGTIQPPP</sequence>
<name>A0A813CN99_9DINO</name>
<evidence type="ECO:0000256" key="1">
    <source>
        <dbReference type="SAM" id="Coils"/>
    </source>
</evidence>
<comment type="caution">
    <text evidence="2">The sequence shown here is derived from an EMBL/GenBank/DDBJ whole genome shotgun (WGS) entry which is preliminary data.</text>
</comment>
<feature type="coiled-coil region" evidence="1">
    <location>
        <begin position="30"/>
        <end position="64"/>
    </location>
</feature>
<keyword evidence="3" id="KW-1185">Reference proteome</keyword>
<reference evidence="2" key="1">
    <citation type="submission" date="2021-02" db="EMBL/GenBank/DDBJ databases">
        <authorList>
            <person name="Dougan E. K."/>
            <person name="Rhodes N."/>
            <person name="Thang M."/>
            <person name="Chan C."/>
        </authorList>
    </citation>
    <scope>NUCLEOTIDE SEQUENCE</scope>
</reference>
<organism evidence="2 3">
    <name type="scientific">Symbiodinium necroappetens</name>
    <dbReference type="NCBI Taxonomy" id="1628268"/>
    <lineage>
        <taxon>Eukaryota</taxon>
        <taxon>Sar</taxon>
        <taxon>Alveolata</taxon>
        <taxon>Dinophyceae</taxon>
        <taxon>Suessiales</taxon>
        <taxon>Symbiodiniaceae</taxon>
        <taxon>Symbiodinium</taxon>
    </lineage>
</organism>
<dbReference type="EMBL" id="CAJNJA010103252">
    <property type="protein sequence ID" value="CAE7945189.1"/>
    <property type="molecule type" value="Genomic_DNA"/>
</dbReference>
<keyword evidence="1" id="KW-0175">Coiled coil</keyword>